<reference evidence="8" key="1">
    <citation type="journal article" date="2023" name="Commun. Biol.">
        <title>Genome analysis of Parmales, the sister group of diatoms, reveals the evolutionary specialization of diatoms from phago-mixotrophs to photoautotrophs.</title>
        <authorList>
            <person name="Ban H."/>
            <person name="Sato S."/>
            <person name="Yoshikawa S."/>
            <person name="Yamada K."/>
            <person name="Nakamura Y."/>
            <person name="Ichinomiya M."/>
            <person name="Sato N."/>
            <person name="Blanc-Mathieu R."/>
            <person name="Endo H."/>
            <person name="Kuwata A."/>
            <person name="Ogata H."/>
        </authorList>
    </citation>
    <scope>NUCLEOTIDE SEQUENCE [LARGE SCALE GENOMIC DNA]</scope>
    <source>
        <strain evidence="8">NIES 3701</strain>
    </source>
</reference>
<evidence type="ECO:0000256" key="2">
    <source>
        <dbReference type="ARBA" id="ARBA00022768"/>
    </source>
</evidence>
<keyword evidence="8" id="KW-1185">Reference proteome</keyword>
<dbReference type="GO" id="GO:0005085">
    <property type="term" value="F:guanyl-nucleotide exchange factor activity"/>
    <property type="evidence" value="ECO:0007669"/>
    <property type="project" value="TreeGrafter"/>
</dbReference>
<dbReference type="AlphaFoldDB" id="A0A9W7EKU8"/>
<evidence type="ECO:0000256" key="5">
    <source>
        <dbReference type="SAM" id="MobiDB-lite"/>
    </source>
</evidence>
<keyword evidence="2" id="KW-0251">Elongation factor</keyword>
<organism evidence="7 8">
    <name type="scientific">Triparma strigata</name>
    <dbReference type="NCBI Taxonomy" id="1606541"/>
    <lineage>
        <taxon>Eukaryota</taxon>
        <taxon>Sar</taxon>
        <taxon>Stramenopiles</taxon>
        <taxon>Ochrophyta</taxon>
        <taxon>Bolidophyceae</taxon>
        <taxon>Parmales</taxon>
        <taxon>Triparmaceae</taxon>
        <taxon>Triparma</taxon>
    </lineage>
</organism>
<feature type="domain" description="Translation elongation factor EF1B beta/delta subunit guanine nucleotide exchange" evidence="6">
    <location>
        <begin position="156"/>
        <end position="243"/>
    </location>
</feature>
<feature type="compositionally biased region" description="Basic and acidic residues" evidence="5">
    <location>
        <begin position="95"/>
        <end position="106"/>
    </location>
</feature>
<dbReference type="Gene3D" id="3.30.70.60">
    <property type="match status" value="1"/>
</dbReference>
<dbReference type="InterPro" id="IPR014038">
    <property type="entry name" value="EF1B_bsu/dsu_GNE"/>
</dbReference>
<dbReference type="EMBL" id="BRXY01000258">
    <property type="protein sequence ID" value="GMH81545.1"/>
    <property type="molecule type" value="Genomic_DNA"/>
</dbReference>
<feature type="compositionally biased region" description="Acidic residues" evidence="5">
    <location>
        <begin position="107"/>
        <end position="125"/>
    </location>
</feature>
<proteinExistence type="inferred from homology"/>
<dbReference type="PANTHER" id="PTHR11595:SF21">
    <property type="entry name" value="ELONGATION FACTOR 1-BETA"/>
    <property type="match status" value="1"/>
</dbReference>
<protein>
    <recommendedName>
        <fullName evidence="6">Translation elongation factor EF1B beta/delta subunit guanine nucleotide exchange domain-containing protein</fullName>
    </recommendedName>
</protein>
<dbReference type="Proteomes" id="UP001165085">
    <property type="component" value="Unassembled WGS sequence"/>
</dbReference>
<evidence type="ECO:0000256" key="1">
    <source>
        <dbReference type="ARBA" id="ARBA00007411"/>
    </source>
</evidence>
<feature type="coiled-coil region" evidence="4">
    <location>
        <begin position="211"/>
        <end position="238"/>
    </location>
</feature>
<dbReference type="SUPFAM" id="SSF54984">
    <property type="entry name" value="eEF-1beta-like"/>
    <property type="match status" value="1"/>
</dbReference>
<feature type="region of interest" description="Disordered" evidence="5">
    <location>
        <begin position="76"/>
        <end position="134"/>
    </location>
</feature>
<dbReference type="OrthoDB" id="331763at2759"/>
<keyword evidence="4" id="KW-0175">Coiled coil</keyword>
<dbReference type="GO" id="GO:0003746">
    <property type="term" value="F:translation elongation factor activity"/>
    <property type="evidence" value="ECO:0007669"/>
    <property type="project" value="UniProtKB-KW"/>
</dbReference>
<evidence type="ECO:0000313" key="7">
    <source>
        <dbReference type="EMBL" id="GMH81545.1"/>
    </source>
</evidence>
<evidence type="ECO:0000256" key="4">
    <source>
        <dbReference type="SAM" id="Coils"/>
    </source>
</evidence>
<dbReference type="PANTHER" id="PTHR11595">
    <property type="entry name" value="EF-HAND AND COILED-COIL DOMAIN-CONTAINING FAMILY MEMBER"/>
    <property type="match status" value="1"/>
</dbReference>
<evidence type="ECO:0000313" key="8">
    <source>
        <dbReference type="Proteomes" id="UP001165085"/>
    </source>
</evidence>
<comment type="caution">
    <text evidence="7">The sequence shown here is derived from an EMBL/GenBank/DDBJ whole genome shotgun (WGS) entry which is preliminary data.</text>
</comment>
<evidence type="ECO:0000259" key="6">
    <source>
        <dbReference type="SMART" id="SM00888"/>
    </source>
</evidence>
<gene>
    <name evidence="7" type="ORF">TrST_g5590</name>
</gene>
<accession>A0A9W7EKU8</accession>
<evidence type="ECO:0000256" key="3">
    <source>
        <dbReference type="ARBA" id="ARBA00022917"/>
    </source>
</evidence>
<dbReference type="SMART" id="SM00888">
    <property type="entry name" value="EF1_GNE"/>
    <property type="match status" value="1"/>
</dbReference>
<dbReference type="CDD" id="cd00292">
    <property type="entry name" value="EF1B"/>
    <property type="match status" value="1"/>
</dbReference>
<dbReference type="InterPro" id="IPR036282">
    <property type="entry name" value="Glutathione-S-Trfase_C_sf"/>
</dbReference>
<keyword evidence="3" id="KW-0648">Protein biosynthesis</keyword>
<dbReference type="GO" id="GO:0005829">
    <property type="term" value="C:cytosol"/>
    <property type="evidence" value="ECO:0007669"/>
    <property type="project" value="TreeGrafter"/>
</dbReference>
<dbReference type="InterPro" id="IPR049720">
    <property type="entry name" value="EF1B_bsu/dsu"/>
</dbReference>
<comment type="similarity">
    <text evidence="1">Belongs to the EF-1-beta/EF-1-delta family.</text>
</comment>
<dbReference type="SUPFAM" id="SSF47616">
    <property type="entry name" value="GST C-terminal domain-like"/>
    <property type="match status" value="1"/>
</dbReference>
<name>A0A9W7EKU8_9STRA</name>
<dbReference type="InterPro" id="IPR036219">
    <property type="entry name" value="eEF-1beta-like_sf"/>
</dbReference>
<dbReference type="Pfam" id="PF00736">
    <property type="entry name" value="EF1_GNE"/>
    <property type="match status" value="1"/>
</dbReference>
<dbReference type="InterPro" id="IPR014717">
    <property type="entry name" value="Transl_elong_EF1B/ribsomal_bS6"/>
</dbReference>
<sequence>MASKFDVSQQKGLMAFNGFMGSKSYVEGYQFSPADSEVFAKMTGCPDMKKAPHAYRWYVHIAAISGVRGLSSGAAAAPAAAPAKKEKAAKKDKKEKKEAKKPAKKEEDDDDDFDVFGDDDDEEEDAGKPKETRAEMLERLKKEANDRLIAKAAKQRTMVAIEVKPWDTEQDLNQLWKKITTEITQEGVKWGENCHLVEVAFGIKKICMSFVMGANNSSDEIIEQIEALEDEVQSVEMTSMNVL</sequence>
<dbReference type="GO" id="GO:0005853">
    <property type="term" value="C:eukaryotic translation elongation factor 1 complex"/>
    <property type="evidence" value="ECO:0007669"/>
    <property type="project" value="InterPro"/>
</dbReference>